<feature type="domain" description="Immunoglobulin V-set" evidence="3">
    <location>
        <begin position="53"/>
        <end position="126"/>
    </location>
</feature>
<dbReference type="AlphaFoldDB" id="A0AA35PDR2"/>
<evidence type="ECO:0000313" key="5">
    <source>
        <dbReference type="Proteomes" id="UP001178461"/>
    </source>
</evidence>
<keyword evidence="5" id="KW-1185">Reference proteome</keyword>
<dbReference type="InterPro" id="IPR013783">
    <property type="entry name" value="Ig-like_fold"/>
</dbReference>
<proteinExistence type="predicted"/>
<feature type="transmembrane region" description="Helical" evidence="1">
    <location>
        <begin position="148"/>
        <end position="169"/>
    </location>
</feature>
<dbReference type="Proteomes" id="UP001178461">
    <property type="component" value="Chromosome 8"/>
</dbReference>
<evidence type="ECO:0000256" key="2">
    <source>
        <dbReference type="SAM" id="SignalP"/>
    </source>
</evidence>
<dbReference type="Gene3D" id="2.60.40.10">
    <property type="entry name" value="Immunoglobulins"/>
    <property type="match status" value="1"/>
</dbReference>
<reference evidence="4" key="1">
    <citation type="submission" date="2022-12" db="EMBL/GenBank/DDBJ databases">
        <authorList>
            <person name="Alioto T."/>
            <person name="Alioto T."/>
            <person name="Gomez Garrido J."/>
        </authorList>
    </citation>
    <scope>NUCLEOTIDE SEQUENCE</scope>
</reference>
<dbReference type="EMBL" id="OX395133">
    <property type="protein sequence ID" value="CAI5780982.1"/>
    <property type="molecule type" value="Genomic_DNA"/>
</dbReference>
<dbReference type="Pfam" id="PF07686">
    <property type="entry name" value="V-set"/>
    <property type="match status" value="1"/>
</dbReference>
<keyword evidence="1" id="KW-0472">Membrane</keyword>
<evidence type="ECO:0000313" key="4">
    <source>
        <dbReference type="EMBL" id="CAI5780982.1"/>
    </source>
</evidence>
<dbReference type="InterPro" id="IPR013106">
    <property type="entry name" value="Ig_V-set"/>
</dbReference>
<keyword evidence="1" id="KW-1133">Transmembrane helix</keyword>
<protein>
    <submittedName>
        <fullName evidence="4">Carcinoembryonic antigen-related cell adhesion molecule 16-like</fullName>
    </submittedName>
</protein>
<dbReference type="SUPFAM" id="SSF48726">
    <property type="entry name" value="Immunoglobulin"/>
    <property type="match status" value="1"/>
</dbReference>
<organism evidence="4 5">
    <name type="scientific">Podarcis lilfordi</name>
    <name type="common">Lilford's wall lizard</name>
    <dbReference type="NCBI Taxonomy" id="74358"/>
    <lineage>
        <taxon>Eukaryota</taxon>
        <taxon>Metazoa</taxon>
        <taxon>Chordata</taxon>
        <taxon>Craniata</taxon>
        <taxon>Vertebrata</taxon>
        <taxon>Euteleostomi</taxon>
        <taxon>Lepidosauria</taxon>
        <taxon>Squamata</taxon>
        <taxon>Bifurcata</taxon>
        <taxon>Unidentata</taxon>
        <taxon>Episquamata</taxon>
        <taxon>Laterata</taxon>
        <taxon>Lacertibaenia</taxon>
        <taxon>Lacertidae</taxon>
        <taxon>Podarcis</taxon>
    </lineage>
</organism>
<feature type="chain" id="PRO_5041329942" evidence="2">
    <location>
        <begin position="27"/>
        <end position="184"/>
    </location>
</feature>
<keyword evidence="1" id="KW-0812">Transmembrane</keyword>
<evidence type="ECO:0000259" key="3">
    <source>
        <dbReference type="Pfam" id="PF07686"/>
    </source>
</evidence>
<gene>
    <name evidence="4" type="ORF">PODLI_1B014405</name>
</gene>
<feature type="signal peptide" evidence="2">
    <location>
        <begin position="1"/>
        <end position="26"/>
    </location>
</feature>
<sequence length="184" mass="20590">MPKTFTPPVLLLAAHILFSSFVFLEADQNFTLLITVQPWFPQVGGEVLLIPEESKEKVDTCSWFRWDTAEKNQILVYQPPPVKDVQYKASYTGRESVNTDCSLQIRNISISDITYYVMQRNTTKESEVGQIFLVVIEKQSDKKKRTSVSGGAVAGIFVACIVGAVFLVIKIANRAENSLEPSPE</sequence>
<accession>A0AA35PDR2</accession>
<keyword evidence="2" id="KW-0732">Signal</keyword>
<dbReference type="InterPro" id="IPR036179">
    <property type="entry name" value="Ig-like_dom_sf"/>
</dbReference>
<name>A0AA35PDR2_9SAUR</name>
<evidence type="ECO:0000256" key="1">
    <source>
        <dbReference type="SAM" id="Phobius"/>
    </source>
</evidence>